<evidence type="ECO:0000313" key="4">
    <source>
        <dbReference type="Proteomes" id="UP000501692"/>
    </source>
</evidence>
<reference evidence="3 4" key="1">
    <citation type="submission" date="2020-03" db="EMBL/GenBank/DDBJ databases">
        <authorList>
            <person name="Zhang L."/>
            <person name="Han X."/>
            <person name="Chen Y."/>
            <person name="Yu Y."/>
        </authorList>
    </citation>
    <scope>NUCLEOTIDE SEQUENCE [LARGE SCALE GENOMIC DNA]</scope>
    <source>
        <strain evidence="3 4">A1254</strain>
        <plasmid evidence="4">pa1254_2</plasmid>
    </source>
</reference>
<evidence type="ECO:0000256" key="1">
    <source>
        <dbReference type="SAM" id="MobiDB-lite"/>
    </source>
</evidence>
<dbReference type="Gene3D" id="3.30.930.30">
    <property type="match status" value="1"/>
</dbReference>
<dbReference type="Proteomes" id="UP000501692">
    <property type="component" value="Plasmid pA1254_2"/>
</dbReference>
<name>A0A6H0G099_ACIPI</name>
<evidence type="ECO:0000313" key="3">
    <source>
        <dbReference type="EMBL" id="QIT20010.1"/>
    </source>
</evidence>
<dbReference type="Pfam" id="PF03432">
    <property type="entry name" value="Relaxase"/>
    <property type="match status" value="1"/>
</dbReference>
<protein>
    <submittedName>
        <fullName evidence="3">Relaxase/mobilization nuclease domain-containing protein</fullName>
    </submittedName>
</protein>
<gene>
    <name evidence="3" type="ORF">G8E09_19565</name>
</gene>
<dbReference type="InterPro" id="IPR005094">
    <property type="entry name" value="Endonuclease_MobA/VirD2"/>
</dbReference>
<evidence type="ECO:0000259" key="2">
    <source>
        <dbReference type="Pfam" id="PF03432"/>
    </source>
</evidence>
<geneLocation type="plasmid" evidence="4">
    <name>pa1254_2</name>
</geneLocation>
<keyword evidence="3" id="KW-0614">Plasmid</keyword>
<sequence>MNKDDVLYKFIDVQVGRRVKSANPMGAINLKPNKSSSNSAGAVTANRNYTLSNMGKSPEAMIKISGSSKDMSKISSHISYISRNGEIDIKNKEGESLNKEDVKSELSAWSNLGIADDNGSKREALHMVFSMPEGTNPQGLLKAVENFAEQEFTNNNYMYAQHLDTKHPHVHLCVSVRDMQGNRLNPRKADIGNWRKIFAQKLREQGIDAVATTRQQRMKVHKGYDQTVRHIDEKSKKTGTLSKVTINRLKEINTAINNLTGVSNPHDEKIKKTMARISVNYKKIIDSKNHGLDENTLKNLKELLDSYKTSDNFLTRNELLLAKIEEKTRLKDSPVNKDKERGKDHDR</sequence>
<dbReference type="AlphaFoldDB" id="A0A6H0G099"/>
<feature type="region of interest" description="Disordered" evidence="1">
    <location>
        <begin position="326"/>
        <end position="347"/>
    </location>
</feature>
<organism evidence="3 4">
    <name type="scientific">Acinetobacter pittii</name>
    <name type="common">Acinetobacter genomosp. 3</name>
    <dbReference type="NCBI Taxonomy" id="48296"/>
    <lineage>
        <taxon>Bacteria</taxon>
        <taxon>Pseudomonadati</taxon>
        <taxon>Pseudomonadota</taxon>
        <taxon>Gammaproteobacteria</taxon>
        <taxon>Moraxellales</taxon>
        <taxon>Moraxellaceae</taxon>
        <taxon>Acinetobacter</taxon>
        <taxon>Acinetobacter calcoaceticus/baumannii complex</taxon>
    </lineage>
</organism>
<accession>A0A6H0G099</accession>
<dbReference type="EMBL" id="CP049808">
    <property type="protein sequence ID" value="QIT20010.1"/>
    <property type="molecule type" value="Genomic_DNA"/>
</dbReference>
<dbReference type="RefSeq" id="WP_167564494.1">
    <property type="nucleotide sequence ID" value="NZ_CP049808.1"/>
</dbReference>
<feature type="domain" description="MobA/VirD2-like nuclease" evidence="2">
    <location>
        <begin position="90"/>
        <end position="206"/>
    </location>
</feature>
<proteinExistence type="predicted"/>